<evidence type="ECO:0000313" key="12">
    <source>
        <dbReference type="Proteomes" id="UP000002009"/>
    </source>
</evidence>
<comment type="cofactor">
    <cofactor evidence="2">
        <name>Zn(2+)</name>
        <dbReference type="ChEBI" id="CHEBI:29105"/>
    </cofactor>
</comment>
<keyword evidence="6" id="KW-0479">Metal-binding</keyword>
<dbReference type="InterPro" id="IPR036866">
    <property type="entry name" value="RibonucZ/Hydroxyglut_hydro"/>
</dbReference>
<dbReference type="SMART" id="SM00849">
    <property type="entry name" value="Lactamase_B"/>
    <property type="match status" value="1"/>
</dbReference>
<dbReference type="Gene3D" id="3.60.15.10">
    <property type="entry name" value="Ribonuclease Z/Hydroxyacylglutathione hydrolase-like"/>
    <property type="match status" value="1"/>
</dbReference>
<dbReference type="InterPro" id="IPR035680">
    <property type="entry name" value="Clx_II_MBL"/>
</dbReference>
<dbReference type="OrthoDB" id="515692at2759"/>
<dbReference type="PIRSF" id="PIRSF005457">
    <property type="entry name" value="Glx"/>
    <property type="match status" value="1"/>
</dbReference>
<dbReference type="HAMAP" id="MF_01374">
    <property type="entry name" value="Glyoxalase_2"/>
    <property type="match status" value="1"/>
</dbReference>
<accession>C1E812</accession>
<dbReference type="GO" id="GO:0046872">
    <property type="term" value="F:metal ion binding"/>
    <property type="evidence" value="ECO:0007669"/>
    <property type="project" value="UniProtKB-KW"/>
</dbReference>
<name>C1E812_MICCC</name>
<evidence type="ECO:0000256" key="9">
    <source>
        <dbReference type="ARBA" id="ARBA00031044"/>
    </source>
</evidence>
<dbReference type="GO" id="GO:0004416">
    <property type="term" value="F:hydroxyacylglutathione hydrolase activity"/>
    <property type="evidence" value="ECO:0007669"/>
    <property type="project" value="UniProtKB-EC"/>
</dbReference>
<dbReference type="Pfam" id="PF16123">
    <property type="entry name" value="HAGH_C"/>
    <property type="match status" value="1"/>
</dbReference>
<comment type="catalytic activity">
    <reaction evidence="1">
        <text>an S-(2-hydroxyacyl)glutathione + H2O = a 2-hydroxy carboxylate + glutathione + H(+)</text>
        <dbReference type="Rhea" id="RHEA:21864"/>
        <dbReference type="ChEBI" id="CHEBI:15377"/>
        <dbReference type="ChEBI" id="CHEBI:15378"/>
        <dbReference type="ChEBI" id="CHEBI:57925"/>
        <dbReference type="ChEBI" id="CHEBI:58896"/>
        <dbReference type="ChEBI" id="CHEBI:71261"/>
        <dbReference type="EC" id="3.1.2.6"/>
    </reaction>
</comment>
<evidence type="ECO:0000256" key="5">
    <source>
        <dbReference type="ARBA" id="ARBA00011917"/>
    </source>
</evidence>
<dbReference type="NCBIfam" id="TIGR03413">
    <property type="entry name" value="GSH_gloB"/>
    <property type="match status" value="1"/>
</dbReference>
<proteinExistence type="inferred from homology"/>
<sequence>MEVYQFPCLQDNYSFLLHDPSTGATAVVDTPEVAPIEAALKEKGWKLTHILNTHHHWDHTGGNAELKARHGCVVIGPSGERKGEIPGADRAVREGDEVAVGNVVARVLDTPGHTAGHVVYHFPTEKKVFVGDTMFAMGCGRLFEGTADQMWSSIQKITAMPPDTEVFCAHEYTLSNAKFAVSVEPDNEALQARLREVEVKRAKGVPTVPTTVALELATNPFCRPDSVLLRRTLGLEGADDVAVFAETRRRKDNF</sequence>
<keyword evidence="8" id="KW-0862">Zinc</keyword>
<dbReference type="OMA" id="CVWPGMR"/>
<dbReference type="FunCoup" id="C1E812">
    <property type="interactions" value="432"/>
</dbReference>
<dbReference type="InterPro" id="IPR017782">
    <property type="entry name" value="Hydroxyacylglutathione_Hdrlase"/>
</dbReference>
<dbReference type="RefSeq" id="XP_002502815.1">
    <property type="nucleotide sequence ID" value="XM_002502769.1"/>
</dbReference>
<organism evidence="11 12">
    <name type="scientific">Micromonas commoda (strain RCC299 / NOUM17 / CCMP2709)</name>
    <name type="common">Picoplanktonic green alga</name>
    <dbReference type="NCBI Taxonomy" id="296587"/>
    <lineage>
        <taxon>Eukaryota</taxon>
        <taxon>Viridiplantae</taxon>
        <taxon>Chlorophyta</taxon>
        <taxon>Mamiellophyceae</taxon>
        <taxon>Mamiellales</taxon>
        <taxon>Mamiellaceae</taxon>
        <taxon>Micromonas</taxon>
    </lineage>
</organism>
<dbReference type="eggNOG" id="KOG0813">
    <property type="taxonomic scope" value="Eukaryota"/>
</dbReference>
<dbReference type="GO" id="GO:0019243">
    <property type="term" value="P:methylglyoxal catabolic process to D-lactate via S-lactoyl-glutathione"/>
    <property type="evidence" value="ECO:0007669"/>
    <property type="project" value="InterPro"/>
</dbReference>
<dbReference type="EMBL" id="CP001327">
    <property type="protein sequence ID" value="ACO64073.1"/>
    <property type="molecule type" value="Genomic_DNA"/>
</dbReference>
<dbReference type="STRING" id="296587.C1E812"/>
<keyword evidence="12" id="KW-1185">Reference proteome</keyword>
<dbReference type="SUPFAM" id="SSF56281">
    <property type="entry name" value="Metallo-hydrolase/oxidoreductase"/>
    <property type="match status" value="1"/>
</dbReference>
<dbReference type="InterPro" id="IPR050110">
    <property type="entry name" value="Glyoxalase_II_hydrolase"/>
</dbReference>
<comment type="similarity">
    <text evidence="4">Belongs to the metallo-beta-lactamase superfamily. Glyoxalase II family.</text>
</comment>
<dbReference type="Proteomes" id="UP000002009">
    <property type="component" value="Chromosome 6"/>
</dbReference>
<gene>
    <name evidence="11" type="ORF">MICPUN_96426</name>
</gene>
<evidence type="ECO:0000256" key="4">
    <source>
        <dbReference type="ARBA" id="ARBA00006759"/>
    </source>
</evidence>
<dbReference type="AlphaFoldDB" id="C1E812"/>
<dbReference type="GeneID" id="8244460"/>
<evidence type="ECO:0000256" key="7">
    <source>
        <dbReference type="ARBA" id="ARBA00022801"/>
    </source>
</evidence>
<dbReference type="InterPro" id="IPR032282">
    <property type="entry name" value="HAGH_C"/>
</dbReference>
<evidence type="ECO:0000259" key="10">
    <source>
        <dbReference type="SMART" id="SM00849"/>
    </source>
</evidence>
<dbReference type="KEGG" id="mis:MICPUN_96426"/>
<evidence type="ECO:0000256" key="1">
    <source>
        <dbReference type="ARBA" id="ARBA00001623"/>
    </source>
</evidence>
<dbReference type="InParanoid" id="C1E812"/>
<evidence type="ECO:0000313" key="11">
    <source>
        <dbReference type="EMBL" id="ACO64073.1"/>
    </source>
</evidence>
<evidence type="ECO:0000256" key="6">
    <source>
        <dbReference type="ARBA" id="ARBA00022723"/>
    </source>
</evidence>
<evidence type="ECO:0000256" key="8">
    <source>
        <dbReference type="ARBA" id="ARBA00022833"/>
    </source>
</evidence>
<dbReference type="CDD" id="cd07723">
    <property type="entry name" value="hydroxyacylglutathione_hydrolase_MBL-fold"/>
    <property type="match status" value="1"/>
</dbReference>
<dbReference type="Pfam" id="PF00753">
    <property type="entry name" value="Lactamase_B"/>
    <property type="match status" value="1"/>
</dbReference>
<protein>
    <recommendedName>
        <fullName evidence="5">hydroxyacylglutathione hydrolase</fullName>
        <ecNumber evidence="5">3.1.2.6</ecNumber>
    </recommendedName>
    <alternativeName>
        <fullName evidence="9">Glyoxalase II</fullName>
    </alternativeName>
</protein>
<feature type="domain" description="Metallo-beta-lactamase" evidence="10">
    <location>
        <begin position="11"/>
        <end position="170"/>
    </location>
</feature>
<keyword evidence="7 11" id="KW-0378">Hydrolase</keyword>
<evidence type="ECO:0000256" key="2">
    <source>
        <dbReference type="ARBA" id="ARBA00001947"/>
    </source>
</evidence>
<dbReference type="EC" id="3.1.2.6" evidence="5"/>
<dbReference type="PANTHER" id="PTHR43705:SF1">
    <property type="entry name" value="HYDROXYACYLGLUTATHIONE HYDROLASE GLOB"/>
    <property type="match status" value="1"/>
</dbReference>
<reference evidence="11 12" key="1">
    <citation type="journal article" date="2009" name="Science">
        <title>Green evolution and dynamic adaptations revealed by genomes of the marine picoeukaryotes Micromonas.</title>
        <authorList>
            <person name="Worden A.Z."/>
            <person name="Lee J.H."/>
            <person name="Mock T."/>
            <person name="Rouze P."/>
            <person name="Simmons M.P."/>
            <person name="Aerts A.L."/>
            <person name="Allen A.E."/>
            <person name="Cuvelier M.L."/>
            <person name="Derelle E."/>
            <person name="Everett M.V."/>
            <person name="Foulon E."/>
            <person name="Grimwood J."/>
            <person name="Gundlach H."/>
            <person name="Henrissat B."/>
            <person name="Napoli C."/>
            <person name="McDonald S.M."/>
            <person name="Parker M.S."/>
            <person name="Rombauts S."/>
            <person name="Salamov A."/>
            <person name="Von Dassow P."/>
            <person name="Badger J.H."/>
            <person name="Coutinho P.M."/>
            <person name="Demir E."/>
            <person name="Dubchak I."/>
            <person name="Gentemann C."/>
            <person name="Eikrem W."/>
            <person name="Gready J.E."/>
            <person name="John U."/>
            <person name="Lanier W."/>
            <person name="Lindquist E.A."/>
            <person name="Lucas S."/>
            <person name="Mayer K.F."/>
            <person name="Moreau H."/>
            <person name="Not F."/>
            <person name="Otillar R."/>
            <person name="Panaud O."/>
            <person name="Pangilinan J."/>
            <person name="Paulsen I."/>
            <person name="Piegu B."/>
            <person name="Poliakov A."/>
            <person name="Robbens S."/>
            <person name="Schmutz J."/>
            <person name="Toulza E."/>
            <person name="Wyss T."/>
            <person name="Zelensky A."/>
            <person name="Zhou K."/>
            <person name="Armbrust E.V."/>
            <person name="Bhattacharya D."/>
            <person name="Goodenough U.W."/>
            <person name="Van de Peer Y."/>
            <person name="Grigoriev I.V."/>
        </authorList>
    </citation>
    <scope>NUCLEOTIDE SEQUENCE [LARGE SCALE GENOMIC DNA]</scope>
    <source>
        <strain evidence="12">RCC299 / NOUM17</strain>
    </source>
</reference>
<dbReference type="PANTHER" id="PTHR43705">
    <property type="entry name" value="HYDROXYACYLGLUTATHIONE HYDROLASE"/>
    <property type="match status" value="1"/>
</dbReference>
<evidence type="ECO:0000256" key="3">
    <source>
        <dbReference type="ARBA" id="ARBA00004963"/>
    </source>
</evidence>
<dbReference type="InterPro" id="IPR001279">
    <property type="entry name" value="Metallo-B-lactamas"/>
</dbReference>
<comment type="pathway">
    <text evidence="3">Secondary metabolite metabolism; methylglyoxal degradation; (R)-lactate from methylglyoxal: step 2/2.</text>
</comment>